<dbReference type="InterPro" id="IPR001457">
    <property type="entry name" value="NADH_UbQ/plastoQ_OxRdtase_su6"/>
</dbReference>
<feature type="transmembrane region" description="Helical" evidence="1">
    <location>
        <begin position="138"/>
        <end position="160"/>
    </location>
</feature>
<keyword evidence="1" id="KW-0472">Membrane</keyword>
<evidence type="ECO:0008006" key="3">
    <source>
        <dbReference type="Google" id="ProtNLM"/>
    </source>
</evidence>
<dbReference type="AlphaFoldDB" id="X0SEA5"/>
<dbReference type="Pfam" id="PF00499">
    <property type="entry name" value="Oxidored_q3"/>
    <property type="match status" value="1"/>
</dbReference>
<feature type="transmembrane region" description="Helical" evidence="1">
    <location>
        <begin position="33"/>
        <end position="51"/>
    </location>
</feature>
<organism evidence="2">
    <name type="scientific">marine sediment metagenome</name>
    <dbReference type="NCBI Taxonomy" id="412755"/>
    <lineage>
        <taxon>unclassified sequences</taxon>
        <taxon>metagenomes</taxon>
        <taxon>ecological metagenomes</taxon>
    </lineage>
</organism>
<dbReference type="EMBL" id="BARS01000568">
    <property type="protein sequence ID" value="GAF79339.1"/>
    <property type="molecule type" value="Genomic_DNA"/>
</dbReference>
<evidence type="ECO:0000313" key="2">
    <source>
        <dbReference type="EMBL" id="GAF79339.1"/>
    </source>
</evidence>
<reference evidence="2" key="1">
    <citation type="journal article" date="2014" name="Front. Microbiol.">
        <title>High frequency of phylogenetically diverse reductive dehalogenase-homologous genes in deep subseafloor sedimentary metagenomes.</title>
        <authorList>
            <person name="Kawai M."/>
            <person name="Futagami T."/>
            <person name="Toyoda A."/>
            <person name="Takaki Y."/>
            <person name="Nishi S."/>
            <person name="Hori S."/>
            <person name="Arai W."/>
            <person name="Tsubouchi T."/>
            <person name="Morono Y."/>
            <person name="Uchiyama I."/>
            <person name="Ito T."/>
            <person name="Fujiyama A."/>
            <person name="Inagaki F."/>
            <person name="Takami H."/>
        </authorList>
    </citation>
    <scope>NUCLEOTIDE SEQUENCE</scope>
    <source>
        <strain evidence="2">Expedition CK06-06</strain>
    </source>
</reference>
<gene>
    <name evidence="2" type="ORF">S01H1_01338</name>
</gene>
<proteinExistence type="predicted"/>
<dbReference type="InterPro" id="IPR042106">
    <property type="entry name" value="Nuo/plastoQ_OxRdtase_6_NuoJ"/>
</dbReference>
<dbReference type="Gene3D" id="1.20.120.1200">
    <property type="entry name" value="NADH-ubiquinone/plastoquinone oxidoreductase chain 6, subunit NuoJ"/>
    <property type="match status" value="1"/>
</dbReference>
<feature type="transmembrane region" description="Helical" evidence="1">
    <location>
        <begin position="57"/>
        <end position="78"/>
    </location>
</feature>
<keyword evidence="1" id="KW-1133">Transmembrane helix</keyword>
<dbReference type="GO" id="GO:0008137">
    <property type="term" value="F:NADH dehydrogenase (ubiquinone) activity"/>
    <property type="evidence" value="ECO:0007669"/>
    <property type="project" value="InterPro"/>
</dbReference>
<dbReference type="PANTHER" id="PTHR33269">
    <property type="entry name" value="NADH-UBIQUINONE OXIDOREDUCTASE CHAIN 6"/>
    <property type="match status" value="1"/>
</dbReference>
<feature type="transmembrane region" description="Helical" evidence="1">
    <location>
        <begin position="6"/>
        <end position="26"/>
    </location>
</feature>
<comment type="caution">
    <text evidence="2">The sequence shown here is derived from an EMBL/GenBank/DDBJ whole genome shotgun (WGS) entry which is preliminary data.</text>
</comment>
<accession>X0SEA5</accession>
<name>X0SEA5_9ZZZZ</name>
<feature type="transmembrane region" description="Helical" evidence="1">
    <location>
        <begin position="90"/>
        <end position="112"/>
    </location>
</feature>
<sequence>MEDVGSIVAFWVLSAVTVGAAVMVVAVRNLIHAVLFLILSFIGVAGLYVTLSADFVAVTQILIYVGAISVLILFAILLTPRAARDNAETFLQVPGLVLAALVAVTMGAIALVTDWSEATHGPFSETAEAIGEALLDKYVLPFEIASVVLLAAMVGAIVLVRED</sequence>
<dbReference type="PANTHER" id="PTHR33269:SF17">
    <property type="entry name" value="NADH-UBIQUINONE OXIDOREDUCTASE CHAIN 6"/>
    <property type="match status" value="1"/>
</dbReference>
<protein>
    <recommendedName>
        <fullName evidence="3">NADH-quinone oxidoreductase subunit J</fullName>
    </recommendedName>
</protein>
<evidence type="ECO:0000256" key="1">
    <source>
        <dbReference type="SAM" id="Phobius"/>
    </source>
</evidence>
<keyword evidence="1" id="KW-0812">Transmembrane</keyword>